<dbReference type="KEGG" id="cvn:111102955"/>
<evidence type="ECO:0000256" key="4">
    <source>
        <dbReference type="ARBA" id="ARBA00023136"/>
    </source>
</evidence>
<dbReference type="GO" id="GO:0016020">
    <property type="term" value="C:membrane"/>
    <property type="evidence" value="ECO:0007669"/>
    <property type="project" value="UniProtKB-SubCell"/>
</dbReference>
<evidence type="ECO:0000256" key="5">
    <source>
        <dbReference type="SAM" id="Phobius"/>
    </source>
</evidence>
<feature type="transmembrane region" description="Helical" evidence="5">
    <location>
        <begin position="191"/>
        <end position="216"/>
    </location>
</feature>
<protein>
    <submittedName>
        <fullName evidence="7">Uncharacterized protein LOC111102955</fullName>
    </submittedName>
</protein>
<dbReference type="Proteomes" id="UP000694844">
    <property type="component" value="Chromosome 7"/>
</dbReference>
<keyword evidence="2 5" id="KW-0812">Transmembrane</keyword>
<keyword evidence="3 5" id="KW-1133">Transmembrane helix</keyword>
<dbReference type="PANTHER" id="PTHR21284:SF12">
    <property type="entry name" value="EG:80H7.2 PROTEIN"/>
    <property type="match status" value="1"/>
</dbReference>
<proteinExistence type="predicted"/>
<dbReference type="Gene3D" id="1.20.140.150">
    <property type="match status" value="1"/>
</dbReference>
<feature type="transmembrane region" description="Helical" evidence="5">
    <location>
        <begin position="121"/>
        <end position="145"/>
    </location>
</feature>
<feature type="transmembrane region" description="Helical" evidence="5">
    <location>
        <begin position="57"/>
        <end position="82"/>
    </location>
</feature>
<feature type="transmembrane region" description="Helical" evidence="5">
    <location>
        <begin position="157"/>
        <end position="179"/>
    </location>
</feature>
<dbReference type="PANTHER" id="PTHR21284">
    <property type="entry name" value="EG:80H7.2 PROTEIN"/>
    <property type="match status" value="1"/>
</dbReference>
<evidence type="ECO:0000313" key="6">
    <source>
        <dbReference type="Proteomes" id="UP000694844"/>
    </source>
</evidence>
<dbReference type="Pfam" id="PF00822">
    <property type="entry name" value="PMP22_Claudin"/>
    <property type="match status" value="1"/>
</dbReference>
<accession>A0A8B8ALY3</accession>
<keyword evidence="4 5" id="KW-0472">Membrane</keyword>
<evidence type="ECO:0000256" key="2">
    <source>
        <dbReference type="ARBA" id="ARBA00022692"/>
    </source>
</evidence>
<keyword evidence="6" id="KW-1185">Reference proteome</keyword>
<comment type="subcellular location">
    <subcellularLocation>
        <location evidence="1">Membrane</location>
        <topology evidence="1">Multi-pass membrane protein</topology>
    </subcellularLocation>
</comment>
<reference evidence="7" key="1">
    <citation type="submission" date="2025-08" db="UniProtKB">
        <authorList>
            <consortium name="RefSeq"/>
        </authorList>
    </citation>
    <scope>IDENTIFICATION</scope>
    <source>
        <tissue evidence="7">Whole sample</tissue>
    </source>
</reference>
<dbReference type="GeneID" id="111102955"/>
<dbReference type="RefSeq" id="XP_022291618.1">
    <property type="nucleotide sequence ID" value="XM_022435910.1"/>
</dbReference>
<evidence type="ECO:0000313" key="7">
    <source>
        <dbReference type="RefSeq" id="XP_022291618.1"/>
    </source>
</evidence>
<dbReference type="AlphaFoldDB" id="A0A8B8ALY3"/>
<name>A0A8B8ALY3_CRAVI</name>
<evidence type="ECO:0000256" key="3">
    <source>
        <dbReference type="ARBA" id="ARBA00022989"/>
    </source>
</evidence>
<organism evidence="6 7">
    <name type="scientific">Crassostrea virginica</name>
    <name type="common">Eastern oyster</name>
    <dbReference type="NCBI Taxonomy" id="6565"/>
    <lineage>
        <taxon>Eukaryota</taxon>
        <taxon>Metazoa</taxon>
        <taxon>Spiralia</taxon>
        <taxon>Lophotrochozoa</taxon>
        <taxon>Mollusca</taxon>
        <taxon>Bivalvia</taxon>
        <taxon>Autobranchia</taxon>
        <taxon>Pteriomorphia</taxon>
        <taxon>Ostreida</taxon>
        <taxon>Ostreoidea</taxon>
        <taxon>Ostreidae</taxon>
        <taxon>Crassostrea</taxon>
    </lineage>
</organism>
<dbReference type="InterPro" id="IPR004031">
    <property type="entry name" value="PMP22/EMP/MP20/Claudin"/>
</dbReference>
<sequence>MEDGLASPYWLTTDLPGTNVNLGLWKYCAESVPGGLKICVDTTIRVTEGNKMEATKFLLVGLVLTICAVIFQLIGLASPYWLTTDLPGANVNLGLWKYCAESVPDGLTICVDTTIRVTEEWFTAVQAMSILGLIALVAALVMTILKMFVMKENKVPQVVAIATAFAAAIFILISIAVFAAKMNDLFQSIPFTYHFAFAFCILAMLAAIGAGCLMLVDAMK</sequence>
<dbReference type="OrthoDB" id="6152455at2759"/>
<evidence type="ECO:0000256" key="1">
    <source>
        <dbReference type="ARBA" id="ARBA00004141"/>
    </source>
</evidence>
<gene>
    <name evidence="7" type="primary">LOC111102955</name>
</gene>